<dbReference type="InterPro" id="IPR013783">
    <property type="entry name" value="Ig-like_fold"/>
</dbReference>
<feature type="domain" description="Ig-like" evidence="5">
    <location>
        <begin position="400"/>
        <end position="483"/>
    </location>
</feature>
<dbReference type="Gene3D" id="2.60.40.10">
    <property type="entry name" value="Immunoglobulins"/>
    <property type="match status" value="6"/>
</dbReference>
<keyword evidence="3" id="KW-0325">Glycoprotein</keyword>
<feature type="domain" description="Ig-like" evidence="5">
    <location>
        <begin position="308"/>
        <end position="392"/>
    </location>
</feature>
<dbReference type="GeneTree" id="ENSGT01100000263479"/>
<evidence type="ECO:0000256" key="2">
    <source>
        <dbReference type="ARBA" id="ARBA00023157"/>
    </source>
</evidence>
<dbReference type="SMART" id="SM00409">
    <property type="entry name" value="IG"/>
    <property type="match status" value="6"/>
</dbReference>
<evidence type="ECO:0000259" key="5">
    <source>
        <dbReference type="PROSITE" id="PS50835"/>
    </source>
</evidence>
<dbReference type="Pfam" id="PF13895">
    <property type="entry name" value="Ig_2"/>
    <property type="match status" value="2"/>
</dbReference>
<dbReference type="InterPro" id="IPR013151">
    <property type="entry name" value="Immunoglobulin_dom"/>
</dbReference>
<keyword evidence="4" id="KW-0393">Immunoglobulin domain</keyword>
<keyword evidence="2" id="KW-1015">Disulfide bond</keyword>
<dbReference type="InterPro" id="IPR007110">
    <property type="entry name" value="Ig-like_dom"/>
</dbReference>
<evidence type="ECO:0000256" key="1">
    <source>
        <dbReference type="ARBA" id="ARBA00022729"/>
    </source>
</evidence>
<dbReference type="InterPro" id="IPR003598">
    <property type="entry name" value="Ig_sub2"/>
</dbReference>
<dbReference type="InterPro" id="IPR052598">
    <property type="entry name" value="IgSF_CEA-related"/>
</dbReference>
<dbReference type="SMART" id="SM00408">
    <property type="entry name" value="IGc2"/>
    <property type="match status" value="6"/>
</dbReference>
<dbReference type="InterPro" id="IPR036179">
    <property type="entry name" value="Ig-like_dom_sf"/>
</dbReference>
<reference evidence="6" key="2">
    <citation type="submission" date="2025-08" db="UniProtKB">
        <authorList>
            <consortium name="Ensembl"/>
        </authorList>
    </citation>
    <scope>IDENTIFICATION</scope>
</reference>
<dbReference type="SUPFAM" id="SSF48726">
    <property type="entry name" value="Immunoglobulin"/>
    <property type="match status" value="6"/>
</dbReference>
<feature type="domain" description="Ig-like" evidence="5">
    <location>
        <begin position="128"/>
        <end position="207"/>
    </location>
</feature>
<dbReference type="PANTHER" id="PTHR44337">
    <property type="entry name" value="CARCINOEMBRYONIC ANTIGEN-RELATED CELL ADHESION MOLECULE 8"/>
    <property type="match status" value="1"/>
</dbReference>
<protein>
    <recommendedName>
        <fullName evidence="5">Ig-like domain-containing protein</fullName>
    </recommendedName>
</protein>
<evidence type="ECO:0000256" key="3">
    <source>
        <dbReference type="ARBA" id="ARBA00023180"/>
    </source>
</evidence>
<reference evidence="6" key="3">
    <citation type="submission" date="2025-09" db="UniProtKB">
        <authorList>
            <consortium name="Ensembl"/>
        </authorList>
    </citation>
    <scope>IDENTIFICATION</scope>
</reference>
<evidence type="ECO:0000313" key="6">
    <source>
        <dbReference type="Ensembl" id="ENSAOCP00000006653.2"/>
    </source>
</evidence>
<feature type="domain" description="Ig-like" evidence="5">
    <location>
        <begin position="216"/>
        <end position="303"/>
    </location>
</feature>
<organism evidence="6 7">
    <name type="scientific">Amphiprion ocellaris</name>
    <name type="common">Clown anemonefish</name>
    <dbReference type="NCBI Taxonomy" id="80972"/>
    <lineage>
        <taxon>Eukaryota</taxon>
        <taxon>Metazoa</taxon>
        <taxon>Chordata</taxon>
        <taxon>Craniata</taxon>
        <taxon>Vertebrata</taxon>
        <taxon>Euteleostomi</taxon>
        <taxon>Actinopterygii</taxon>
        <taxon>Neopterygii</taxon>
        <taxon>Teleostei</taxon>
        <taxon>Neoteleostei</taxon>
        <taxon>Acanthomorphata</taxon>
        <taxon>Ovalentaria</taxon>
        <taxon>Pomacentridae</taxon>
        <taxon>Amphiprion</taxon>
    </lineage>
</organism>
<evidence type="ECO:0000256" key="4">
    <source>
        <dbReference type="ARBA" id="ARBA00023319"/>
    </source>
</evidence>
<reference evidence="6 7" key="1">
    <citation type="submission" date="2022-01" db="EMBL/GenBank/DDBJ databases">
        <title>A chromosome-scale genome assembly of the false clownfish, Amphiprion ocellaris.</title>
        <authorList>
            <person name="Ryu T."/>
        </authorList>
    </citation>
    <scope>NUCLEOTIDE SEQUENCE [LARGE SCALE GENOMIC DNA]</scope>
</reference>
<dbReference type="OMA" id="ENELYME"/>
<feature type="domain" description="Ig-like" evidence="5">
    <location>
        <begin position="52"/>
        <end position="125"/>
    </location>
</feature>
<dbReference type="PROSITE" id="PS50835">
    <property type="entry name" value="IG_LIKE"/>
    <property type="match status" value="6"/>
</dbReference>
<dbReference type="STRING" id="80972.ENSAOCP00000006653"/>
<sequence>YEGRITLFLSTGSLELRSLTDADSGEYIINITPAAGGMMTNVKPCLFSPTEPVSNVAVHPKSADLVEFSSVILSCTSFGSSISFLWLNDTSEVTASDRVHLTDGGSTLTIVNVTRYDQQPFRCHVFNPVSNDTSDFSIRLHSESNVRLFCSTESRPPAQFMWFLNGESLPHSEPELNLTNIQMNNTGNYSCQAFNDKTMRNETSQLTAISVLAHVANIVVTSDSTDLVEFNSSVSLSCTSSGTLLSFLWLNGSSKVTENDRVQLTDGGSSLTIVNVSRYDQGPFTCQVFNPVSNGTSSPINLSISYGPENIELIRSSSQEFIEEGSNIGLSCSAVSRPAALFKWFLNGNLLADTGSELTLTNIQLSQSGNYSCQAFNSKTLRYQTSQPSAITVLGASVKPSTTLIDEGTSINLTCEASGSIWTRMWKKDGSDLILVSATGRLQLTDGGSTLTVVNVTRYDQGPFRCCVFNPVSNSSSDSLKYKYGPDNMALTVNGQNTTSFSAGSNLTILCSSQSNPPAQLQWAFRGELVNVTGPLLELSHVGEDQSGPYSCLAFNNYTNIGKKRFSATMDTPTAGLLMAMTNMLNNCFSFTDVCDSYSPQMTLIQ</sequence>
<proteinExistence type="predicted"/>
<name>A0A3Q1AZA4_AMPOC</name>
<keyword evidence="1" id="KW-0732">Signal</keyword>
<dbReference type="Proteomes" id="UP001501940">
    <property type="component" value="Chromosome 9"/>
</dbReference>
<dbReference type="Pfam" id="PF00047">
    <property type="entry name" value="ig"/>
    <property type="match status" value="3"/>
</dbReference>
<feature type="domain" description="Ig-like" evidence="5">
    <location>
        <begin position="486"/>
        <end position="571"/>
    </location>
</feature>
<dbReference type="PANTHER" id="PTHR44337:SF20">
    <property type="entry name" value="CARCINOEMBRYONIC ANTIGEN-RELATED CELL ADHESION MOLECULE 5-RELATED"/>
    <property type="match status" value="1"/>
</dbReference>
<accession>A0A3Q1AZA4</accession>
<keyword evidence="7" id="KW-1185">Reference proteome</keyword>
<dbReference type="InterPro" id="IPR003599">
    <property type="entry name" value="Ig_sub"/>
</dbReference>
<dbReference type="Ensembl" id="ENSAOCT00000004216.2">
    <property type="protein sequence ID" value="ENSAOCP00000006653.2"/>
    <property type="gene ID" value="ENSAOCG00000010369.2"/>
</dbReference>
<evidence type="ECO:0000313" key="7">
    <source>
        <dbReference type="Proteomes" id="UP001501940"/>
    </source>
</evidence>
<dbReference type="AlphaFoldDB" id="A0A3Q1AZA4"/>